<dbReference type="OrthoDB" id="28755at2759"/>
<feature type="transmembrane region" description="Helical" evidence="6">
    <location>
        <begin position="286"/>
        <end position="307"/>
    </location>
</feature>
<comment type="caution">
    <text evidence="7">The sequence shown here is derived from an EMBL/GenBank/DDBJ whole genome shotgun (WGS) entry which is preliminary data.</text>
</comment>
<dbReference type="STRING" id="1754190.A0A1Y2EP46"/>
<proteinExistence type="predicted"/>
<keyword evidence="8" id="KW-1185">Reference proteome</keyword>
<organism evidence="7 8">
    <name type="scientific">Neocallimastix californiae</name>
    <dbReference type="NCBI Taxonomy" id="1754190"/>
    <lineage>
        <taxon>Eukaryota</taxon>
        <taxon>Fungi</taxon>
        <taxon>Fungi incertae sedis</taxon>
        <taxon>Chytridiomycota</taxon>
        <taxon>Chytridiomycota incertae sedis</taxon>
        <taxon>Neocallimastigomycetes</taxon>
        <taxon>Neocallimastigales</taxon>
        <taxon>Neocallimastigaceae</taxon>
        <taxon>Neocallimastix</taxon>
    </lineage>
</organism>
<keyword evidence="2" id="KW-0813">Transport</keyword>
<feature type="transmembrane region" description="Helical" evidence="6">
    <location>
        <begin position="42"/>
        <end position="60"/>
    </location>
</feature>
<evidence type="ECO:0000313" key="8">
    <source>
        <dbReference type="Proteomes" id="UP000193920"/>
    </source>
</evidence>
<evidence type="ECO:0000256" key="4">
    <source>
        <dbReference type="ARBA" id="ARBA00022989"/>
    </source>
</evidence>
<reference evidence="7 8" key="1">
    <citation type="submission" date="2016-08" db="EMBL/GenBank/DDBJ databases">
        <title>A Parts List for Fungal Cellulosomes Revealed by Comparative Genomics.</title>
        <authorList>
            <consortium name="DOE Joint Genome Institute"/>
            <person name="Haitjema C.H."/>
            <person name="Gilmore S.P."/>
            <person name="Henske J.K."/>
            <person name="Solomon K.V."/>
            <person name="De Groot R."/>
            <person name="Kuo A."/>
            <person name="Mondo S.J."/>
            <person name="Salamov A.A."/>
            <person name="Labutti K."/>
            <person name="Zhao Z."/>
            <person name="Chiniquy J."/>
            <person name="Barry K."/>
            <person name="Brewer H.M."/>
            <person name="Purvine S.O."/>
            <person name="Wright A.T."/>
            <person name="Boxma B."/>
            <person name="Van Alen T."/>
            <person name="Hackstein J.H."/>
            <person name="Baker S.E."/>
            <person name="Grigoriev I.V."/>
            <person name="O'Malley M.A."/>
        </authorList>
    </citation>
    <scope>NUCLEOTIDE SEQUENCE [LARGE SCALE GENOMIC DNA]</scope>
    <source>
        <strain evidence="7 8">G1</strain>
    </source>
</reference>
<evidence type="ECO:0000256" key="2">
    <source>
        <dbReference type="ARBA" id="ARBA00022448"/>
    </source>
</evidence>
<dbReference type="Pfam" id="PF13347">
    <property type="entry name" value="MFS_2"/>
    <property type="match status" value="1"/>
</dbReference>
<feature type="transmembrane region" description="Helical" evidence="6">
    <location>
        <begin position="220"/>
        <end position="242"/>
    </location>
</feature>
<dbReference type="GO" id="GO:0005886">
    <property type="term" value="C:plasma membrane"/>
    <property type="evidence" value="ECO:0007669"/>
    <property type="project" value="TreeGrafter"/>
</dbReference>
<dbReference type="AlphaFoldDB" id="A0A1Y2EP46"/>
<feature type="transmembrane region" description="Helical" evidence="6">
    <location>
        <begin position="370"/>
        <end position="393"/>
    </location>
</feature>
<feature type="transmembrane region" description="Helical" evidence="6">
    <location>
        <begin position="187"/>
        <end position="208"/>
    </location>
</feature>
<sequence length="521" mass="58668">MDSENKPFLNNIDSDIELNDLNESKISLLGNTKETLKYLSKLDLFYLTLALAGVQFTWSVELAYGTPYLLSLGLPKSLTALVWLAGPLSGLIIQPLIGFYSDRCTSKYGRRRPYIIVGALLVVLSILFISYSKEIGSFLAFGGDSNIITIWIAVVSFYGLDFAINVVQACCRALSIDVAPGDQQNDASIWASRMIGIGNIMGYFMGFIDLKSYLPFLGSTQLKCLCIIANTVLIISVVTTCIKTHEIVLTQSNNDNDIKWYTPLINIIQSMSHLPEPIQKICNVQFWSWIGWFPFLFYTTAWINYIFFKNNSSTNNNDDNNNNEDDATRTGSFALLIYAIISLVASFILPTSKSIYDKLNSSESNADPQIFYRKVWIFSEIFLALVFFSTIIVSKVWQAIIIISLCGISWAVSMWVPFALIGEYLEIYNNNQDSKNDDEEENNERKLSSGIILGIHNMYVVLPQFVVTFLSSIFFALIKFMEIQEDSFDSFGWVLRFGGVGAIISTFLVPKIDFKAKRILP</sequence>
<evidence type="ECO:0000256" key="6">
    <source>
        <dbReference type="SAM" id="Phobius"/>
    </source>
</evidence>
<dbReference type="PANTHER" id="PTHR19432">
    <property type="entry name" value="SUGAR TRANSPORTER"/>
    <property type="match status" value="1"/>
</dbReference>
<keyword evidence="4 6" id="KW-1133">Transmembrane helix</keyword>
<feature type="transmembrane region" description="Helical" evidence="6">
    <location>
        <begin position="458"/>
        <end position="478"/>
    </location>
</feature>
<feature type="transmembrane region" description="Helical" evidence="6">
    <location>
        <begin position="399"/>
        <end position="421"/>
    </location>
</feature>
<dbReference type="InterPro" id="IPR036259">
    <property type="entry name" value="MFS_trans_sf"/>
</dbReference>
<dbReference type="PANTHER" id="PTHR19432:SF35">
    <property type="entry name" value="SOLUTE CARRIER FAMILY 45 MEMBER 3 ISOFORM X1"/>
    <property type="match status" value="1"/>
</dbReference>
<feature type="transmembrane region" description="Helical" evidence="6">
    <location>
        <begin position="113"/>
        <end position="132"/>
    </location>
</feature>
<dbReference type="GO" id="GO:0008506">
    <property type="term" value="F:sucrose:proton symporter activity"/>
    <property type="evidence" value="ECO:0007669"/>
    <property type="project" value="TreeGrafter"/>
</dbReference>
<gene>
    <name evidence="7" type="ORF">LY90DRAFT_452173</name>
</gene>
<feature type="transmembrane region" description="Helical" evidence="6">
    <location>
        <begin position="80"/>
        <end position="101"/>
    </location>
</feature>
<protein>
    <submittedName>
        <fullName evidence="7">MFS general substrate transporter</fullName>
    </submittedName>
</protein>
<dbReference type="EMBL" id="MCOG01000036">
    <property type="protein sequence ID" value="ORY72966.1"/>
    <property type="molecule type" value="Genomic_DNA"/>
</dbReference>
<keyword evidence="5 6" id="KW-0472">Membrane</keyword>
<evidence type="ECO:0000256" key="5">
    <source>
        <dbReference type="ARBA" id="ARBA00023136"/>
    </source>
</evidence>
<name>A0A1Y2EP46_9FUNG</name>
<feature type="transmembrane region" description="Helical" evidence="6">
    <location>
        <begin position="327"/>
        <end position="349"/>
    </location>
</feature>
<dbReference type="Gene3D" id="1.20.1250.20">
    <property type="entry name" value="MFS general substrate transporter like domains"/>
    <property type="match status" value="1"/>
</dbReference>
<evidence type="ECO:0000256" key="1">
    <source>
        <dbReference type="ARBA" id="ARBA00004141"/>
    </source>
</evidence>
<dbReference type="SUPFAM" id="SSF103473">
    <property type="entry name" value="MFS general substrate transporter"/>
    <property type="match status" value="1"/>
</dbReference>
<evidence type="ECO:0000256" key="3">
    <source>
        <dbReference type="ARBA" id="ARBA00022692"/>
    </source>
</evidence>
<feature type="transmembrane region" description="Helical" evidence="6">
    <location>
        <begin position="490"/>
        <end position="509"/>
    </location>
</feature>
<evidence type="ECO:0000313" key="7">
    <source>
        <dbReference type="EMBL" id="ORY72966.1"/>
    </source>
</evidence>
<dbReference type="Proteomes" id="UP000193920">
    <property type="component" value="Unassembled WGS sequence"/>
</dbReference>
<comment type="subcellular location">
    <subcellularLocation>
        <location evidence="1">Membrane</location>
        <topology evidence="1">Multi-pass membrane protein</topology>
    </subcellularLocation>
</comment>
<feature type="transmembrane region" description="Helical" evidence="6">
    <location>
        <begin position="147"/>
        <end position="167"/>
    </location>
</feature>
<accession>A0A1Y2EP46</accession>
<keyword evidence="3 6" id="KW-0812">Transmembrane</keyword>